<protein>
    <submittedName>
        <fullName evidence="1">Glycosyltransferase family 1 protein</fullName>
    </submittedName>
</protein>
<proteinExistence type="predicted"/>
<dbReference type="EMBL" id="JAQPOK010000039">
    <property type="protein sequence ID" value="MDJ1178237.1"/>
    <property type="molecule type" value="Genomic_DNA"/>
</dbReference>
<comment type="caution">
    <text evidence="1">The sequence shown here is derived from an EMBL/GenBank/DDBJ whole genome shotgun (WGS) entry which is preliminary data.</text>
</comment>
<organism evidence="1 2">
    <name type="scientific">Roseofilum halophilum BLCC-M91</name>
    <dbReference type="NCBI Taxonomy" id="3022259"/>
    <lineage>
        <taxon>Bacteria</taxon>
        <taxon>Bacillati</taxon>
        <taxon>Cyanobacteriota</taxon>
        <taxon>Cyanophyceae</taxon>
        <taxon>Desertifilales</taxon>
        <taxon>Desertifilaceae</taxon>
        <taxon>Roseofilum</taxon>
        <taxon>Roseofilum halophilum</taxon>
    </lineage>
</organism>
<evidence type="ECO:0000313" key="2">
    <source>
        <dbReference type="Proteomes" id="UP001231370"/>
    </source>
</evidence>
<evidence type="ECO:0000313" key="1">
    <source>
        <dbReference type="EMBL" id="MDJ1178237.1"/>
    </source>
</evidence>
<accession>A0ABT7BHI3</accession>
<dbReference type="SUPFAM" id="SSF53756">
    <property type="entry name" value="UDP-Glycosyltransferase/glycogen phosphorylase"/>
    <property type="match status" value="1"/>
</dbReference>
<name>A0ABT7BHI3_9CYAN</name>
<reference evidence="1 2" key="1">
    <citation type="submission" date="2023-01" db="EMBL/GenBank/DDBJ databases">
        <title>Novel diversity within Roseofilum (Cyanobacteria; Desertifilaceae) from marine benthic mats with descriptions of four novel species.</title>
        <authorList>
            <person name="Wang Y."/>
            <person name="Berthold D.E."/>
            <person name="Hu J."/>
            <person name="Lefler F.W."/>
            <person name="Laughinghouse H.D. IV."/>
        </authorList>
    </citation>
    <scope>NUCLEOTIDE SEQUENCE [LARGE SCALE GENOMIC DNA]</scope>
    <source>
        <strain evidence="1 2">BLCC-M91</strain>
    </source>
</reference>
<dbReference type="Proteomes" id="UP001231370">
    <property type="component" value="Unassembled WGS sequence"/>
</dbReference>
<dbReference type="PANTHER" id="PTHR12526">
    <property type="entry name" value="GLYCOSYLTRANSFERASE"/>
    <property type="match status" value="1"/>
</dbReference>
<gene>
    <name evidence="1" type="ORF">PJF56_05120</name>
</gene>
<sequence length="375" mass="43294">MPLESLKNAIKSRLPWTNNLTQKLKAKTWPDRSIACYVGNKPMVLESDLRAKGASGSEASIIFLTQEWAKKGYQVTVYTNTEGKDGVYNGVNYQHFRQCNWYDKFDTLLIARNPGLLNLETQAKRIWLEWQDVAYPPKSFTPKYLDKFDKIFAKSHYQRQLLPQVPDEKFVIIPNGVSPWVLEMGDRPKNPYKLVYASRYYRGLESMLSYGWPIIKQEIPEAELHLFYGFTKRDERPARLPWKQKMMELIAQPGVIDRGKVGYEQLMAEKATASIHYYGCTYEEVDCISVRESSLVGCVPVTTDFAVLGEKSYCITVPGEPADRNTQEAIAHKIIHLLKNPDELESIRQKTKELAKHETWNNLAPLWLRSQHEKP</sequence>
<dbReference type="RefSeq" id="WP_283761560.1">
    <property type="nucleotide sequence ID" value="NZ_JAQPOK010000039.1"/>
</dbReference>
<keyword evidence="2" id="KW-1185">Reference proteome</keyword>
<dbReference type="Gene3D" id="3.40.50.2000">
    <property type="entry name" value="Glycogen Phosphorylase B"/>
    <property type="match status" value="1"/>
</dbReference>